<evidence type="ECO:0000313" key="7">
    <source>
        <dbReference type="EMBL" id="JAT11219.1"/>
    </source>
</evidence>
<feature type="transmembrane region" description="Helical" evidence="5">
    <location>
        <begin position="90"/>
        <end position="114"/>
    </location>
</feature>
<dbReference type="PANTHER" id="PTHR22950">
    <property type="entry name" value="AMINO ACID TRANSPORTER"/>
    <property type="match status" value="1"/>
</dbReference>
<dbReference type="Pfam" id="PF01490">
    <property type="entry name" value="Aa_trans"/>
    <property type="match status" value="1"/>
</dbReference>
<reference evidence="7" key="1">
    <citation type="submission" date="2015-11" db="EMBL/GenBank/DDBJ databases">
        <title>De novo transcriptome assembly of four potential Pierce s Disease insect vectors from Arizona vineyards.</title>
        <authorList>
            <person name="Tassone E.E."/>
        </authorList>
    </citation>
    <scope>NUCLEOTIDE SEQUENCE</scope>
</reference>
<dbReference type="GO" id="GO:0005774">
    <property type="term" value="C:vacuolar membrane"/>
    <property type="evidence" value="ECO:0007669"/>
    <property type="project" value="TreeGrafter"/>
</dbReference>
<feature type="transmembrane region" description="Helical" evidence="5">
    <location>
        <begin position="444"/>
        <end position="466"/>
    </location>
</feature>
<dbReference type="GO" id="GO:0015179">
    <property type="term" value="F:L-amino acid transmembrane transporter activity"/>
    <property type="evidence" value="ECO:0007669"/>
    <property type="project" value="TreeGrafter"/>
</dbReference>
<evidence type="ECO:0000259" key="6">
    <source>
        <dbReference type="Pfam" id="PF01490"/>
    </source>
</evidence>
<dbReference type="InterPro" id="IPR013057">
    <property type="entry name" value="AA_transpt_TM"/>
</dbReference>
<evidence type="ECO:0000256" key="3">
    <source>
        <dbReference type="ARBA" id="ARBA00022989"/>
    </source>
</evidence>
<feature type="transmembrane region" description="Helical" evidence="5">
    <location>
        <begin position="157"/>
        <end position="175"/>
    </location>
</feature>
<gene>
    <name evidence="7" type="ORF">g.45384</name>
</gene>
<keyword evidence="3 5" id="KW-1133">Transmembrane helix</keyword>
<feature type="transmembrane region" description="Helical" evidence="5">
    <location>
        <begin position="403"/>
        <end position="423"/>
    </location>
</feature>
<evidence type="ECO:0000256" key="1">
    <source>
        <dbReference type="ARBA" id="ARBA00004141"/>
    </source>
</evidence>
<name>A0A1B6KIE5_9HEMI</name>
<dbReference type="PANTHER" id="PTHR22950:SF349">
    <property type="entry name" value="AMINO ACID TRANSPORTER TRANSMEMBRANE DOMAIN-CONTAINING PROTEIN"/>
    <property type="match status" value="1"/>
</dbReference>
<feature type="transmembrane region" description="Helical" evidence="5">
    <location>
        <begin position="259"/>
        <end position="277"/>
    </location>
</feature>
<protein>
    <recommendedName>
        <fullName evidence="6">Amino acid transporter transmembrane domain-containing protein</fullName>
    </recommendedName>
</protein>
<sequence length="470" mass="51367">MVPEDSRKSSLSRTKKDCTPTCHIRLSLRSLTNVSIYELVETDLYRKSGNEEPNFRHSNYATSDISTFLNVLKSSLGSGLLAMPSAFMNAGLLVGFLGTLLVGFLCAHCTYILVKSSQALCSQLNKSHFNYPETSEAAFQCALKGKFKKYSTIAKQVTNIGILLPSYGVGIIYVLTAAATFKQVFENYTGLCYGMRWYVLLMTVPVMPIGTIRQMKYMVPFSAVANLFLLVGVSLTLYFTASDFPALSSRPLTADLNRLPLFLSTVLFGMEGIGVILPIENAMKNPKHFLGFTGILNCAMTIVVSLSLTMGVFGYVKFGDAVQGSITLNLPDTILAQMVKILVALAILCTYGLQTIAAAQIIWKVLQPKIAKEKEDFVYYTMRVLIVIGHVISAAVIPKLAPVISLVGALGLPLLGLAMPALLETLTFWEDGLGPWRWRLWKNILLGLAAVVALVSGTWVSCLEISEAYS</sequence>
<dbReference type="AlphaFoldDB" id="A0A1B6KIE5"/>
<feature type="transmembrane region" description="Helical" evidence="5">
    <location>
        <begin position="195"/>
        <end position="212"/>
    </location>
</feature>
<keyword evidence="4 5" id="KW-0472">Membrane</keyword>
<keyword evidence="2 5" id="KW-0812">Transmembrane</keyword>
<proteinExistence type="predicted"/>
<evidence type="ECO:0000256" key="2">
    <source>
        <dbReference type="ARBA" id="ARBA00022692"/>
    </source>
</evidence>
<accession>A0A1B6KIE5</accession>
<dbReference type="EMBL" id="GEBQ01028758">
    <property type="protein sequence ID" value="JAT11219.1"/>
    <property type="molecule type" value="Transcribed_RNA"/>
</dbReference>
<evidence type="ECO:0000256" key="5">
    <source>
        <dbReference type="SAM" id="Phobius"/>
    </source>
</evidence>
<feature type="domain" description="Amino acid transporter transmembrane" evidence="6">
    <location>
        <begin position="64"/>
        <end position="458"/>
    </location>
</feature>
<comment type="subcellular location">
    <subcellularLocation>
        <location evidence="1">Membrane</location>
        <topology evidence="1">Multi-pass membrane protein</topology>
    </subcellularLocation>
</comment>
<evidence type="ECO:0000256" key="4">
    <source>
        <dbReference type="ARBA" id="ARBA00023136"/>
    </source>
</evidence>
<feature type="transmembrane region" description="Helical" evidence="5">
    <location>
        <begin position="289"/>
        <end position="314"/>
    </location>
</feature>
<feature type="transmembrane region" description="Helical" evidence="5">
    <location>
        <begin position="334"/>
        <end position="356"/>
    </location>
</feature>
<feature type="transmembrane region" description="Helical" evidence="5">
    <location>
        <begin position="377"/>
        <end position="397"/>
    </location>
</feature>
<feature type="transmembrane region" description="Helical" evidence="5">
    <location>
        <begin position="219"/>
        <end position="239"/>
    </location>
</feature>
<organism evidence="7">
    <name type="scientific">Graphocephala atropunctata</name>
    <dbReference type="NCBI Taxonomy" id="36148"/>
    <lineage>
        <taxon>Eukaryota</taxon>
        <taxon>Metazoa</taxon>
        <taxon>Ecdysozoa</taxon>
        <taxon>Arthropoda</taxon>
        <taxon>Hexapoda</taxon>
        <taxon>Insecta</taxon>
        <taxon>Pterygota</taxon>
        <taxon>Neoptera</taxon>
        <taxon>Paraneoptera</taxon>
        <taxon>Hemiptera</taxon>
        <taxon>Auchenorrhyncha</taxon>
        <taxon>Membracoidea</taxon>
        <taxon>Cicadellidae</taxon>
        <taxon>Cicadellinae</taxon>
        <taxon>Cicadellini</taxon>
        <taxon>Graphocephala</taxon>
    </lineage>
</organism>